<dbReference type="InterPro" id="IPR020841">
    <property type="entry name" value="PKS_Beta-ketoAc_synthase_dom"/>
</dbReference>
<dbReference type="InterPro" id="IPR018201">
    <property type="entry name" value="Ketoacyl_synth_AS"/>
</dbReference>
<dbReference type="NCBIfam" id="TIGR03150">
    <property type="entry name" value="fabF"/>
    <property type="match status" value="1"/>
</dbReference>
<dbReference type="Pfam" id="PF00109">
    <property type="entry name" value="ketoacyl-synt"/>
    <property type="match status" value="1"/>
</dbReference>
<dbReference type="InParanoid" id="E8R6C3"/>
<evidence type="ECO:0000256" key="13">
    <source>
        <dbReference type="RuleBase" id="RU003694"/>
    </source>
</evidence>
<dbReference type="OrthoDB" id="292158at2"/>
<dbReference type="HOGENOM" id="CLU_000022_69_2_0"/>
<comment type="pathway">
    <text evidence="1 11">Lipid metabolism; fatty acid biosynthesis.</text>
</comment>
<gene>
    <name evidence="15" type="ordered locus">Isop_1238</name>
</gene>
<dbReference type="eggNOG" id="COG0304">
    <property type="taxonomic scope" value="Bacteria"/>
</dbReference>
<protein>
    <recommendedName>
        <fullName evidence="4 11">3-oxoacyl-[acyl-carrier-protein] synthase 2</fullName>
        <ecNumber evidence="3 11">2.3.1.179</ecNumber>
    </recommendedName>
</protein>
<dbReference type="NCBIfam" id="NF005589">
    <property type="entry name" value="PRK07314.1"/>
    <property type="match status" value="1"/>
</dbReference>
<sequence length="414" mass="43247">MTRRVAITGMGVVTALGQTLDSYWNGLVEGRSGVSTLTAFSTEGCRVHFGGEIRDFDAEAHLGPKESRRLDRNAQFAQVAARAAVAHSGLEPTRVNPERAGVIIGSGIGGLAELEAQQTIFLQKGPSRISPFAIPKLIVNAAAGHISIEFGFKGPSTAIATACASAANAIGESYRLIQSGRADVMLTGGTEAALTPLGLACFAAMRALSTRNDEPTRASRPFDRDRDGFVLSEGAGLLVLEELDHARKRGATILAELVGYGMSSDAHHITAPDEHGRGAAQAMRSCLEDARLPIDAIDYINAHGTSTGLGDVAETRAIKAVFGPAIGSIPVSSTKSHLGHLLGASGGVELIACVQAIQHGVIPPTINLDNPDPDCMDLLHVPHTAREAKVEVALSNSFGFGGHNACLIARKFKG</sequence>
<evidence type="ECO:0000256" key="12">
    <source>
        <dbReference type="PIRSR" id="PIRSR000447-1"/>
    </source>
</evidence>
<dbReference type="AlphaFoldDB" id="E8R6C3"/>
<evidence type="ECO:0000256" key="6">
    <source>
        <dbReference type="ARBA" id="ARBA00022679"/>
    </source>
</evidence>
<evidence type="ECO:0000256" key="8">
    <source>
        <dbReference type="ARBA" id="ARBA00023098"/>
    </source>
</evidence>
<evidence type="ECO:0000256" key="10">
    <source>
        <dbReference type="ARBA" id="ARBA00023315"/>
    </source>
</evidence>
<evidence type="ECO:0000256" key="3">
    <source>
        <dbReference type="ARBA" id="ARBA00012356"/>
    </source>
</evidence>
<reference evidence="15 16" key="2">
    <citation type="journal article" date="2011" name="Stand. Genomic Sci.">
        <title>Complete genome sequence of Isosphaera pallida type strain (IS1B).</title>
        <authorList>
            <consortium name="US DOE Joint Genome Institute (JGI-PGF)"/>
            <person name="Goker M."/>
            <person name="Cleland D."/>
            <person name="Saunders E."/>
            <person name="Lapidus A."/>
            <person name="Nolan M."/>
            <person name="Lucas S."/>
            <person name="Hammon N."/>
            <person name="Deshpande S."/>
            <person name="Cheng J.F."/>
            <person name="Tapia R."/>
            <person name="Han C."/>
            <person name="Goodwin L."/>
            <person name="Pitluck S."/>
            <person name="Liolios K."/>
            <person name="Pagani I."/>
            <person name="Ivanova N."/>
            <person name="Mavromatis K."/>
            <person name="Pati A."/>
            <person name="Chen A."/>
            <person name="Palaniappan K."/>
            <person name="Land M."/>
            <person name="Hauser L."/>
            <person name="Chang Y.J."/>
            <person name="Jeffries C.D."/>
            <person name="Detter J.C."/>
            <person name="Beck B."/>
            <person name="Woyke T."/>
            <person name="Bristow J."/>
            <person name="Eisen J.A."/>
            <person name="Markowitz V."/>
            <person name="Hugenholtz P."/>
            <person name="Kyrpides N.C."/>
            <person name="Klenk H.P."/>
        </authorList>
    </citation>
    <scope>NUCLEOTIDE SEQUENCE [LARGE SCALE GENOMIC DNA]</scope>
    <source>
        <strain evidence="16">ATCC 43644 / DSM 9630 / IS1B</strain>
    </source>
</reference>
<organism evidence="15 16">
    <name type="scientific">Isosphaera pallida (strain ATCC 43644 / DSM 9630 / IS1B)</name>
    <dbReference type="NCBI Taxonomy" id="575540"/>
    <lineage>
        <taxon>Bacteria</taxon>
        <taxon>Pseudomonadati</taxon>
        <taxon>Planctomycetota</taxon>
        <taxon>Planctomycetia</taxon>
        <taxon>Isosphaerales</taxon>
        <taxon>Isosphaeraceae</taxon>
        <taxon>Isosphaera</taxon>
    </lineage>
</organism>
<dbReference type="EC" id="2.3.1.179" evidence="3 11"/>
<dbReference type="PROSITE" id="PS52004">
    <property type="entry name" value="KS3_2"/>
    <property type="match status" value="1"/>
</dbReference>
<evidence type="ECO:0000256" key="2">
    <source>
        <dbReference type="ARBA" id="ARBA00008467"/>
    </source>
</evidence>
<keyword evidence="8" id="KW-0443">Lipid metabolism</keyword>
<comment type="similarity">
    <text evidence="2 11 13">Belongs to the thiolase-like superfamily. Beta-ketoacyl-ACP synthases family.</text>
</comment>
<dbReference type="NCBIfam" id="NF004970">
    <property type="entry name" value="PRK06333.1"/>
    <property type="match status" value="1"/>
</dbReference>
<dbReference type="Pfam" id="PF02801">
    <property type="entry name" value="Ketoacyl-synt_C"/>
    <property type="match status" value="1"/>
</dbReference>
<feature type="active site" description="For beta-ketoacyl synthase activity" evidence="12">
    <location>
        <position position="163"/>
    </location>
</feature>
<accession>E8R6C3</accession>
<comment type="catalytic activity">
    <reaction evidence="11">
        <text>a fatty acyl-[ACP] + malonyl-[ACP] + H(+) = a 3-oxoacyl-[ACP] + holo-[ACP] + CO2</text>
        <dbReference type="Rhea" id="RHEA:22836"/>
        <dbReference type="Rhea" id="RHEA-COMP:9623"/>
        <dbReference type="Rhea" id="RHEA-COMP:9685"/>
        <dbReference type="Rhea" id="RHEA-COMP:9916"/>
        <dbReference type="Rhea" id="RHEA-COMP:14125"/>
        <dbReference type="ChEBI" id="CHEBI:15378"/>
        <dbReference type="ChEBI" id="CHEBI:16526"/>
        <dbReference type="ChEBI" id="CHEBI:64479"/>
        <dbReference type="ChEBI" id="CHEBI:78449"/>
        <dbReference type="ChEBI" id="CHEBI:78776"/>
        <dbReference type="ChEBI" id="CHEBI:138651"/>
    </reaction>
</comment>
<evidence type="ECO:0000313" key="15">
    <source>
        <dbReference type="EMBL" id="ADV61824.1"/>
    </source>
</evidence>
<evidence type="ECO:0000256" key="9">
    <source>
        <dbReference type="ARBA" id="ARBA00023160"/>
    </source>
</evidence>
<keyword evidence="5 11" id="KW-0444">Lipid biosynthesis</keyword>
<dbReference type="Gene3D" id="3.40.47.10">
    <property type="match status" value="1"/>
</dbReference>
<dbReference type="SMART" id="SM00825">
    <property type="entry name" value="PKS_KS"/>
    <property type="match status" value="1"/>
</dbReference>
<reference key="1">
    <citation type="submission" date="2010-11" db="EMBL/GenBank/DDBJ databases">
        <title>The complete sequence of chromosome of Isophaera pallida ATCC 43644.</title>
        <authorList>
            <consortium name="US DOE Joint Genome Institute (JGI-PGF)"/>
            <person name="Lucas S."/>
            <person name="Copeland A."/>
            <person name="Lapidus A."/>
            <person name="Bruce D."/>
            <person name="Goodwin L."/>
            <person name="Pitluck S."/>
            <person name="Kyrpides N."/>
            <person name="Mavromatis K."/>
            <person name="Pagani I."/>
            <person name="Ivanova N."/>
            <person name="Saunders E."/>
            <person name="Brettin T."/>
            <person name="Detter J.C."/>
            <person name="Han C."/>
            <person name="Tapia R."/>
            <person name="Land M."/>
            <person name="Hauser L."/>
            <person name="Markowitz V."/>
            <person name="Cheng J.-F."/>
            <person name="Hugenholtz P."/>
            <person name="Woyke T."/>
            <person name="Wu D."/>
            <person name="Eisen J.A."/>
        </authorList>
    </citation>
    <scope>NUCLEOTIDE SEQUENCE</scope>
    <source>
        <strain>ATCC 43644</strain>
    </source>
</reference>
<evidence type="ECO:0000256" key="7">
    <source>
        <dbReference type="ARBA" id="ARBA00022832"/>
    </source>
</evidence>
<dbReference type="UniPathway" id="UPA00094"/>
<dbReference type="GO" id="GO:0006633">
    <property type="term" value="P:fatty acid biosynthetic process"/>
    <property type="evidence" value="ECO:0007669"/>
    <property type="project" value="UniProtKB-UniRule"/>
</dbReference>
<evidence type="ECO:0000256" key="1">
    <source>
        <dbReference type="ARBA" id="ARBA00005194"/>
    </source>
</evidence>
<evidence type="ECO:0000259" key="14">
    <source>
        <dbReference type="PROSITE" id="PS52004"/>
    </source>
</evidence>
<dbReference type="GO" id="GO:0004315">
    <property type="term" value="F:3-oxoacyl-[acyl-carrier-protein] synthase activity"/>
    <property type="evidence" value="ECO:0007669"/>
    <property type="project" value="UniProtKB-UniRule"/>
</dbReference>
<dbReference type="InterPro" id="IPR016039">
    <property type="entry name" value="Thiolase-like"/>
</dbReference>
<feature type="domain" description="Ketosynthase family 3 (KS3)" evidence="14">
    <location>
        <begin position="2"/>
        <end position="411"/>
    </location>
</feature>
<dbReference type="PROSITE" id="PS00606">
    <property type="entry name" value="KS3_1"/>
    <property type="match status" value="1"/>
</dbReference>
<name>E8R6C3_ISOPI</name>
<dbReference type="InterPro" id="IPR014030">
    <property type="entry name" value="Ketoacyl_synth_N"/>
</dbReference>
<dbReference type="FunFam" id="3.40.47.10:FF:000009">
    <property type="entry name" value="3-oxoacyl-[acyl-carrier-protein] synthase 2"/>
    <property type="match status" value="1"/>
</dbReference>
<evidence type="ECO:0000256" key="11">
    <source>
        <dbReference type="PIRNR" id="PIRNR000447"/>
    </source>
</evidence>
<keyword evidence="7" id="KW-0276">Fatty acid metabolism</keyword>
<keyword evidence="16" id="KW-1185">Reference proteome</keyword>
<keyword evidence="6 11" id="KW-0808">Transferase</keyword>
<dbReference type="PANTHER" id="PTHR11712:SF336">
    <property type="entry name" value="3-OXOACYL-[ACYL-CARRIER-PROTEIN] SYNTHASE, MITOCHONDRIAL"/>
    <property type="match status" value="1"/>
</dbReference>
<evidence type="ECO:0000256" key="5">
    <source>
        <dbReference type="ARBA" id="ARBA00022516"/>
    </source>
</evidence>
<proteinExistence type="inferred from homology"/>
<dbReference type="PANTHER" id="PTHR11712">
    <property type="entry name" value="POLYKETIDE SYNTHASE-RELATED"/>
    <property type="match status" value="1"/>
</dbReference>
<dbReference type="STRING" id="575540.Isop_1238"/>
<dbReference type="InterPro" id="IPR014031">
    <property type="entry name" value="Ketoacyl_synth_C"/>
</dbReference>
<dbReference type="SUPFAM" id="SSF53901">
    <property type="entry name" value="Thiolase-like"/>
    <property type="match status" value="2"/>
</dbReference>
<keyword evidence="10 11" id="KW-0012">Acyltransferase</keyword>
<dbReference type="InterPro" id="IPR000794">
    <property type="entry name" value="Beta-ketoacyl_synthase"/>
</dbReference>
<dbReference type="CDD" id="cd00834">
    <property type="entry name" value="KAS_I_II"/>
    <property type="match status" value="1"/>
</dbReference>
<dbReference type="Proteomes" id="UP000008631">
    <property type="component" value="Chromosome"/>
</dbReference>
<dbReference type="PIRSF" id="PIRSF000447">
    <property type="entry name" value="KAS_II"/>
    <property type="match status" value="1"/>
</dbReference>
<keyword evidence="9 11" id="KW-0275">Fatty acid biosynthesis</keyword>
<dbReference type="KEGG" id="ipa:Isop_1238"/>
<evidence type="ECO:0000313" key="16">
    <source>
        <dbReference type="Proteomes" id="UP000008631"/>
    </source>
</evidence>
<comment type="catalytic activity">
    <reaction evidence="11">
        <text>(9Z)-hexadecenoyl-[ACP] + malonyl-[ACP] + H(+) = 3-oxo-(11Z)-octadecenoyl-[ACP] + holo-[ACP] + CO2</text>
        <dbReference type="Rhea" id="RHEA:55040"/>
        <dbReference type="Rhea" id="RHEA-COMP:9623"/>
        <dbReference type="Rhea" id="RHEA-COMP:9685"/>
        <dbReference type="Rhea" id="RHEA-COMP:10800"/>
        <dbReference type="Rhea" id="RHEA-COMP:14074"/>
        <dbReference type="ChEBI" id="CHEBI:15378"/>
        <dbReference type="ChEBI" id="CHEBI:16526"/>
        <dbReference type="ChEBI" id="CHEBI:64479"/>
        <dbReference type="ChEBI" id="CHEBI:78449"/>
        <dbReference type="ChEBI" id="CHEBI:83989"/>
        <dbReference type="ChEBI" id="CHEBI:138538"/>
        <dbReference type="EC" id="2.3.1.179"/>
    </reaction>
</comment>
<dbReference type="RefSeq" id="WP_013564113.1">
    <property type="nucleotide sequence ID" value="NC_014962.1"/>
</dbReference>
<dbReference type="InterPro" id="IPR017568">
    <property type="entry name" value="3-oxoacyl-ACP_synth-2"/>
</dbReference>
<dbReference type="EMBL" id="CP002353">
    <property type="protein sequence ID" value="ADV61824.1"/>
    <property type="molecule type" value="Genomic_DNA"/>
</dbReference>
<comment type="function">
    <text evidence="11">Involved in the type II fatty acid elongation cycle. Catalyzes the elongation of a wide range of acyl-ACP by the addition of two carbons from malonyl-ACP to an acyl acceptor. Can efficiently catalyze the conversion of palmitoleoyl-ACP (cis-hexadec-9-enoyl-ACP) to cis-vaccenoyl-ACP (cis-octadec-11-enoyl-ACP), an essential step in the thermal regulation of fatty acid composition.</text>
</comment>
<evidence type="ECO:0000256" key="4">
    <source>
        <dbReference type="ARBA" id="ARBA00014657"/>
    </source>
</evidence>
<dbReference type="FunCoup" id="E8R6C3">
    <property type="interactions" value="514"/>
</dbReference>
<dbReference type="GO" id="GO:0005829">
    <property type="term" value="C:cytosol"/>
    <property type="evidence" value="ECO:0007669"/>
    <property type="project" value="TreeGrafter"/>
</dbReference>